<dbReference type="EMBL" id="CP155447">
    <property type="protein sequence ID" value="XBH00992.1"/>
    <property type="molecule type" value="Genomic_DNA"/>
</dbReference>
<proteinExistence type="predicted"/>
<dbReference type="GO" id="GO:0020037">
    <property type="term" value="F:heme binding"/>
    <property type="evidence" value="ECO:0007669"/>
    <property type="project" value="InterPro"/>
</dbReference>
<dbReference type="RefSeq" id="WP_406693675.1">
    <property type="nucleotide sequence ID" value="NZ_CP155447.1"/>
</dbReference>
<accession>A0AAU7C7P5</accession>
<dbReference type="SUPFAM" id="SSF46626">
    <property type="entry name" value="Cytochrome c"/>
    <property type="match status" value="1"/>
</dbReference>
<gene>
    <name evidence="1" type="ORF">V5E97_21825</name>
</gene>
<reference evidence="1" key="1">
    <citation type="submission" date="2024-05" db="EMBL/GenBank/DDBJ databases">
        <title>Planctomycetes of the genus Singulisphaera possess chitinolytic capabilities.</title>
        <authorList>
            <person name="Ivanova A."/>
        </authorList>
    </citation>
    <scope>NUCLEOTIDE SEQUENCE</scope>
    <source>
        <strain evidence="1">Ch08T</strain>
    </source>
</reference>
<sequence>MLNAAFHDKQHWDGRFANVEGQAKGSLLGPWFGQQEFPKAMAFVKAIPSYLGRRHAARIPAHGNGASTQAATNLRDRVVKGHPFHQIRANNKFAAAAKVKSA</sequence>
<evidence type="ECO:0000313" key="1">
    <source>
        <dbReference type="EMBL" id="XBH00992.1"/>
    </source>
</evidence>
<organism evidence="1">
    <name type="scientific">Singulisphaera sp. Ch08</name>
    <dbReference type="NCBI Taxonomy" id="3120278"/>
    <lineage>
        <taxon>Bacteria</taxon>
        <taxon>Pseudomonadati</taxon>
        <taxon>Planctomycetota</taxon>
        <taxon>Planctomycetia</taxon>
        <taxon>Isosphaerales</taxon>
        <taxon>Isosphaeraceae</taxon>
        <taxon>Singulisphaera</taxon>
    </lineage>
</organism>
<dbReference type="AlphaFoldDB" id="A0AAU7C7P5"/>
<protein>
    <submittedName>
        <fullName evidence="1">Uncharacterized protein</fullName>
    </submittedName>
</protein>
<dbReference type="Gene3D" id="1.10.760.10">
    <property type="entry name" value="Cytochrome c-like domain"/>
    <property type="match status" value="1"/>
</dbReference>
<dbReference type="InterPro" id="IPR036909">
    <property type="entry name" value="Cyt_c-like_dom_sf"/>
</dbReference>
<dbReference type="GO" id="GO:0009055">
    <property type="term" value="F:electron transfer activity"/>
    <property type="evidence" value="ECO:0007669"/>
    <property type="project" value="InterPro"/>
</dbReference>
<name>A0AAU7C7P5_9BACT</name>